<evidence type="ECO:0000313" key="2">
    <source>
        <dbReference type="EMBL" id="ABK18089.1"/>
    </source>
</evidence>
<dbReference type="SUPFAM" id="SSF51735">
    <property type="entry name" value="NAD(P)-binding Rossmann-fold domains"/>
    <property type="match status" value="1"/>
</dbReference>
<dbReference type="PANTHER" id="PTHR48079">
    <property type="entry name" value="PROTEIN YEEZ"/>
    <property type="match status" value="1"/>
</dbReference>
<dbReference type="AlphaFoldDB" id="A0LKY7"/>
<dbReference type="PANTHER" id="PTHR48079:SF6">
    <property type="entry name" value="NAD(P)-BINDING DOMAIN-CONTAINING PROTEIN-RELATED"/>
    <property type="match status" value="1"/>
</dbReference>
<accession>A0LKY7</accession>
<proteinExistence type="predicted"/>
<name>A0LKY7_SYNFM</name>
<reference evidence="2 3" key="1">
    <citation type="submission" date="2006-10" db="EMBL/GenBank/DDBJ databases">
        <title>Complete sequence of Syntrophobacter fumaroxidans MPOB.</title>
        <authorList>
            <consortium name="US DOE Joint Genome Institute"/>
            <person name="Copeland A."/>
            <person name="Lucas S."/>
            <person name="Lapidus A."/>
            <person name="Barry K."/>
            <person name="Detter J.C."/>
            <person name="Glavina del Rio T."/>
            <person name="Hammon N."/>
            <person name="Israni S."/>
            <person name="Pitluck S."/>
            <person name="Goltsman E.G."/>
            <person name="Martinez M."/>
            <person name="Schmutz J."/>
            <person name="Larimer F."/>
            <person name="Land M."/>
            <person name="Hauser L."/>
            <person name="Kyrpides N."/>
            <person name="Kim E."/>
            <person name="Boone D.R."/>
            <person name="Brockman F."/>
            <person name="Culley D."/>
            <person name="Ferry J."/>
            <person name="Gunsalus R."/>
            <person name="McInerney M.J."/>
            <person name="Morrison M."/>
            <person name="Plugge C."/>
            <person name="Rohlin L."/>
            <person name="Scholten J."/>
            <person name="Sieber J."/>
            <person name="Stams A.J.M."/>
            <person name="Worm P."/>
            <person name="Henstra A.M."/>
            <person name="Richardson P."/>
        </authorList>
    </citation>
    <scope>NUCLEOTIDE SEQUENCE [LARGE SCALE GENOMIC DNA]</scope>
    <source>
        <strain evidence="3">DSM 10017 / MPOB</strain>
    </source>
</reference>
<dbReference type="STRING" id="335543.Sfum_2408"/>
<sequence length="325" mass="35373">MDEHKPRVLLTGATGFVGGRLLPNLVSNGFQVRCLVRSASGFAGSLPPEIKAEPVEGDLLKPGTWEASLDGMDVAFYLVHSMGGRNFSEIKSFAERDQKAATHFLKAAEAAGLSRIIYLGGLGELGDSLSEHLASRQEVGRILQSGKVRTTILRAANIIGAGGAPFEMLRYMVERVPVMICPRWVDTPCQPIAISNVVDYLAGCLQQEDTAGLSFDIGGPDIISYRELMLIYARVRGLRRLVVTVPVLTPRLSAYWINLMTPVPAGVIMPLVEGLRNTVVCRENRIRDLVPARLVSMEEAVCTALAETEKGPGRLPSTQSCFRRL</sequence>
<dbReference type="GO" id="GO:0004029">
    <property type="term" value="F:aldehyde dehydrogenase (NAD+) activity"/>
    <property type="evidence" value="ECO:0007669"/>
    <property type="project" value="TreeGrafter"/>
</dbReference>
<organism evidence="2 3">
    <name type="scientific">Syntrophobacter fumaroxidans (strain DSM 10017 / MPOB)</name>
    <dbReference type="NCBI Taxonomy" id="335543"/>
    <lineage>
        <taxon>Bacteria</taxon>
        <taxon>Pseudomonadati</taxon>
        <taxon>Thermodesulfobacteriota</taxon>
        <taxon>Syntrophobacteria</taxon>
        <taxon>Syntrophobacterales</taxon>
        <taxon>Syntrophobacteraceae</taxon>
        <taxon>Syntrophobacter</taxon>
    </lineage>
</organism>
<dbReference type="Gene3D" id="3.40.50.720">
    <property type="entry name" value="NAD(P)-binding Rossmann-like Domain"/>
    <property type="match status" value="1"/>
</dbReference>
<dbReference type="FunCoup" id="A0LKY7">
    <property type="interactions" value="107"/>
</dbReference>
<feature type="domain" description="NAD(P)-binding" evidence="1">
    <location>
        <begin position="12"/>
        <end position="154"/>
    </location>
</feature>
<dbReference type="GO" id="GO:0005737">
    <property type="term" value="C:cytoplasm"/>
    <property type="evidence" value="ECO:0007669"/>
    <property type="project" value="TreeGrafter"/>
</dbReference>
<dbReference type="Proteomes" id="UP000001784">
    <property type="component" value="Chromosome"/>
</dbReference>
<dbReference type="InterPro" id="IPR036291">
    <property type="entry name" value="NAD(P)-bd_dom_sf"/>
</dbReference>
<dbReference type="OrthoDB" id="9774199at2"/>
<dbReference type="InterPro" id="IPR016040">
    <property type="entry name" value="NAD(P)-bd_dom"/>
</dbReference>
<dbReference type="InterPro" id="IPR051783">
    <property type="entry name" value="NAD(P)-dependent_oxidoreduct"/>
</dbReference>
<dbReference type="HOGENOM" id="CLU_007383_6_5_7"/>
<dbReference type="KEGG" id="sfu:Sfum_2408"/>
<keyword evidence="3" id="KW-1185">Reference proteome</keyword>
<protein>
    <submittedName>
        <fullName evidence="2">NAD-dependent epimerase/dehydratase</fullName>
    </submittedName>
</protein>
<gene>
    <name evidence="2" type="ordered locus">Sfum_2408</name>
</gene>
<evidence type="ECO:0000259" key="1">
    <source>
        <dbReference type="Pfam" id="PF13460"/>
    </source>
</evidence>
<dbReference type="InParanoid" id="A0LKY7"/>
<dbReference type="eggNOG" id="COG0702">
    <property type="taxonomic scope" value="Bacteria"/>
</dbReference>
<dbReference type="EMBL" id="CP000478">
    <property type="protein sequence ID" value="ABK18089.1"/>
    <property type="molecule type" value="Genomic_DNA"/>
</dbReference>
<dbReference type="Pfam" id="PF13460">
    <property type="entry name" value="NAD_binding_10"/>
    <property type="match status" value="1"/>
</dbReference>
<evidence type="ECO:0000313" key="3">
    <source>
        <dbReference type="Proteomes" id="UP000001784"/>
    </source>
</evidence>
<dbReference type="RefSeq" id="WP_011699257.1">
    <property type="nucleotide sequence ID" value="NC_008554.1"/>
</dbReference>